<dbReference type="EMBL" id="CABPST010000003">
    <property type="protein sequence ID" value="VVE87681.1"/>
    <property type="molecule type" value="Genomic_DNA"/>
</dbReference>
<dbReference type="NCBIfam" id="TIGR02794">
    <property type="entry name" value="tolA_full"/>
    <property type="match status" value="1"/>
</dbReference>
<evidence type="ECO:0000313" key="7">
    <source>
        <dbReference type="EMBL" id="VVE87681.1"/>
    </source>
</evidence>
<dbReference type="Gene3D" id="3.30.1150.10">
    <property type="match status" value="1"/>
</dbReference>
<evidence type="ECO:0000256" key="5">
    <source>
        <dbReference type="SAM" id="MobiDB-lite"/>
    </source>
</evidence>
<feature type="compositionally biased region" description="Gly residues" evidence="5">
    <location>
        <begin position="240"/>
        <end position="262"/>
    </location>
</feature>
<evidence type="ECO:0000256" key="1">
    <source>
        <dbReference type="ARBA" id="ARBA00004167"/>
    </source>
</evidence>
<dbReference type="InterPro" id="IPR014161">
    <property type="entry name" value="Tol-Pal_TolA"/>
</dbReference>
<evidence type="ECO:0000256" key="2">
    <source>
        <dbReference type="ARBA" id="ARBA00022692"/>
    </source>
</evidence>
<feature type="region of interest" description="Disordered" evidence="5">
    <location>
        <begin position="1"/>
        <end position="22"/>
    </location>
</feature>
<feature type="transmembrane region" description="Helical" evidence="6">
    <location>
        <begin position="27"/>
        <end position="46"/>
    </location>
</feature>
<organism evidence="7 8">
    <name type="scientific">Pandoraea bronchicola</name>
    <dbReference type="NCBI Taxonomy" id="2508287"/>
    <lineage>
        <taxon>Bacteria</taxon>
        <taxon>Pseudomonadati</taxon>
        <taxon>Pseudomonadota</taxon>
        <taxon>Betaproteobacteria</taxon>
        <taxon>Burkholderiales</taxon>
        <taxon>Burkholderiaceae</taxon>
        <taxon>Pandoraea</taxon>
    </lineage>
</organism>
<dbReference type="AlphaFoldDB" id="A0A5E5BN39"/>
<dbReference type="SUPFAM" id="SSF74653">
    <property type="entry name" value="TolA/TonB C-terminal domain"/>
    <property type="match status" value="1"/>
</dbReference>
<feature type="region of interest" description="Disordered" evidence="5">
    <location>
        <begin position="326"/>
        <end position="350"/>
    </location>
</feature>
<keyword evidence="3 6" id="KW-1133">Transmembrane helix</keyword>
<sequence length="350" mass="36799">MSRTVARSDRPNRPIGPRNDERGTGRAFLLALFMHALLFALLFYGMRWQNSSPAGSEAELWTPSEVAEPTPPVVTPAPTPAPPAIAAPTPPAEDADIALQQKKRKQEQQAAEQARLLEAQQEKARQDTLKRKQLAEQQAAAELARKKAAAEDAARQQKLADQKKADELKRQKEEDAKKAEQLKQQQLADAQKKADAEKKAAEDKAAKAKAAKEAAAQKAADAARAERLASLRGMANGTPGANGNGLGTQAGGTGAGGGGTGAAGYAERVRAKVMPNIAYAGDTTGNPQAIVAVRIAPDGSILSMQLTKSSGNPAWDAAAMAAIKKSDPLPRGADGKAPPPTLDIRLRPKG</sequence>
<feature type="compositionally biased region" description="Pro residues" evidence="5">
    <location>
        <begin position="69"/>
        <end position="91"/>
    </location>
</feature>
<dbReference type="InterPro" id="IPR006260">
    <property type="entry name" value="TonB/TolA_C"/>
</dbReference>
<dbReference type="GO" id="GO:0019534">
    <property type="term" value="F:toxin transmembrane transporter activity"/>
    <property type="evidence" value="ECO:0007669"/>
    <property type="project" value="InterPro"/>
</dbReference>
<evidence type="ECO:0000256" key="6">
    <source>
        <dbReference type="SAM" id="Phobius"/>
    </source>
</evidence>
<reference evidence="7 8" key="1">
    <citation type="submission" date="2019-08" db="EMBL/GenBank/DDBJ databases">
        <authorList>
            <person name="Peeters C."/>
        </authorList>
    </citation>
    <scope>NUCLEOTIDE SEQUENCE [LARGE SCALE GENOMIC DNA]</scope>
    <source>
        <strain evidence="7 8">LMG 20603</strain>
    </source>
</reference>
<accession>A0A5E5BN39</accession>
<dbReference type="Pfam" id="PF13103">
    <property type="entry name" value="TonB_2"/>
    <property type="match status" value="1"/>
</dbReference>
<keyword evidence="2 6" id="KW-0812">Transmembrane</keyword>
<feature type="region of interest" description="Disordered" evidence="5">
    <location>
        <begin position="53"/>
        <end position="91"/>
    </location>
</feature>
<feature type="region of interest" description="Disordered" evidence="5">
    <location>
        <begin position="145"/>
        <end position="262"/>
    </location>
</feature>
<dbReference type="GO" id="GO:0016020">
    <property type="term" value="C:membrane"/>
    <property type="evidence" value="ECO:0007669"/>
    <property type="project" value="UniProtKB-SubCell"/>
</dbReference>
<protein>
    <submittedName>
        <fullName evidence="7">Protein TolA</fullName>
    </submittedName>
</protein>
<dbReference type="OrthoDB" id="5298892at2"/>
<proteinExistence type="predicted"/>
<feature type="compositionally biased region" description="Basic and acidic residues" evidence="5">
    <location>
        <begin position="145"/>
        <end position="181"/>
    </location>
</feature>
<keyword evidence="4 6" id="KW-0472">Membrane</keyword>
<evidence type="ECO:0000256" key="3">
    <source>
        <dbReference type="ARBA" id="ARBA00022989"/>
    </source>
</evidence>
<gene>
    <name evidence="7" type="ORF">PBR20603_01619</name>
</gene>
<keyword evidence="8" id="KW-1185">Reference proteome</keyword>
<name>A0A5E5BN39_9BURK</name>
<dbReference type="RefSeq" id="WP_150559037.1">
    <property type="nucleotide sequence ID" value="NZ_CABPST010000003.1"/>
</dbReference>
<dbReference type="NCBIfam" id="TIGR01352">
    <property type="entry name" value="tonB_Cterm"/>
    <property type="match status" value="1"/>
</dbReference>
<feature type="compositionally biased region" description="Basic and acidic residues" evidence="5">
    <location>
        <begin position="190"/>
        <end position="212"/>
    </location>
</feature>
<evidence type="ECO:0000256" key="4">
    <source>
        <dbReference type="ARBA" id="ARBA00023136"/>
    </source>
</evidence>
<evidence type="ECO:0000313" key="8">
    <source>
        <dbReference type="Proteomes" id="UP000382040"/>
    </source>
</evidence>
<dbReference type="Proteomes" id="UP000382040">
    <property type="component" value="Unassembled WGS sequence"/>
</dbReference>
<comment type="subcellular location">
    <subcellularLocation>
        <location evidence="1">Membrane</location>
        <topology evidence="1">Single-pass membrane protein</topology>
    </subcellularLocation>
</comment>
<dbReference type="GO" id="GO:0043213">
    <property type="term" value="P:bacteriocin transport"/>
    <property type="evidence" value="ECO:0007669"/>
    <property type="project" value="InterPro"/>
</dbReference>